<keyword evidence="2" id="KW-1185">Reference proteome</keyword>
<dbReference type="AlphaFoldDB" id="A0A4S3K6M2"/>
<gene>
    <name evidence="1" type="ORF">DFR24_4021</name>
</gene>
<dbReference type="Proteomes" id="UP000295341">
    <property type="component" value="Unassembled WGS sequence"/>
</dbReference>
<proteinExistence type="predicted"/>
<accession>A0A4S3K6M2</accession>
<organism evidence="1 2">
    <name type="scientific">Panacagrimonas perspica</name>
    <dbReference type="NCBI Taxonomy" id="381431"/>
    <lineage>
        <taxon>Bacteria</taxon>
        <taxon>Pseudomonadati</taxon>
        <taxon>Pseudomonadota</taxon>
        <taxon>Gammaproteobacteria</taxon>
        <taxon>Nevskiales</taxon>
        <taxon>Nevskiaceae</taxon>
        <taxon>Panacagrimonas</taxon>
    </lineage>
</organism>
<protein>
    <submittedName>
        <fullName evidence="1">Uncharacterized protein</fullName>
    </submittedName>
</protein>
<evidence type="ECO:0000313" key="1">
    <source>
        <dbReference type="EMBL" id="TDU25582.1"/>
    </source>
</evidence>
<dbReference type="EMBL" id="SOBT01000011">
    <property type="protein sequence ID" value="TDU25582.1"/>
    <property type="molecule type" value="Genomic_DNA"/>
</dbReference>
<comment type="caution">
    <text evidence="1">The sequence shown here is derived from an EMBL/GenBank/DDBJ whole genome shotgun (WGS) entry which is preliminary data.</text>
</comment>
<dbReference type="RefSeq" id="WP_133883193.1">
    <property type="nucleotide sequence ID" value="NZ_MWIN01000008.1"/>
</dbReference>
<evidence type="ECO:0000313" key="2">
    <source>
        <dbReference type="Proteomes" id="UP000295341"/>
    </source>
</evidence>
<reference evidence="1 2" key="1">
    <citation type="submission" date="2019-03" db="EMBL/GenBank/DDBJ databases">
        <title>Genomic Encyclopedia of Type Strains, Phase IV (KMG-IV): sequencing the most valuable type-strain genomes for metagenomic binning, comparative biology and taxonomic classification.</title>
        <authorList>
            <person name="Goeker M."/>
        </authorList>
    </citation>
    <scope>NUCLEOTIDE SEQUENCE [LARGE SCALE GENOMIC DNA]</scope>
    <source>
        <strain evidence="1 2">DSM 26377</strain>
    </source>
</reference>
<sequence length="103" mass="10834">MTVDDVLQNPLTSEWLRTALNAALRRDPVDAANDADVLRTVLMHQIEIAEDDTASLNAVAAVAGVSIVENLLIPLGRTGVPQTTMSVAAASATPESRAIDNRG</sequence>
<name>A0A4S3K6M2_9GAMM</name>